<evidence type="ECO:0000256" key="1">
    <source>
        <dbReference type="ARBA" id="ARBA00006594"/>
    </source>
</evidence>
<dbReference type="OrthoDB" id="9814572at2"/>
<evidence type="ECO:0000256" key="4">
    <source>
        <dbReference type="ARBA" id="ARBA00022679"/>
    </source>
</evidence>
<evidence type="ECO:0000256" key="5">
    <source>
        <dbReference type="ARBA" id="ARBA00022691"/>
    </source>
</evidence>
<dbReference type="GO" id="GO:0032259">
    <property type="term" value="P:methylation"/>
    <property type="evidence" value="ECO:0007669"/>
    <property type="project" value="UniProtKB-KW"/>
</dbReference>
<organism evidence="9 10">
    <name type="scientific">Mongoliibacter ruber</name>
    <dbReference type="NCBI Taxonomy" id="1750599"/>
    <lineage>
        <taxon>Bacteria</taxon>
        <taxon>Pseudomonadati</taxon>
        <taxon>Bacteroidota</taxon>
        <taxon>Cytophagia</taxon>
        <taxon>Cytophagales</taxon>
        <taxon>Cyclobacteriaceae</taxon>
        <taxon>Mongoliibacter</taxon>
    </lineage>
</organism>
<protein>
    <recommendedName>
        <fullName evidence="2">site-specific DNA-methyltransferase (adenine-specific)</fullName>
        <ecNumber evidence="2">2.1.1.72</ecNumber>
    </recommendedName>
</protein>
<evidence type="ECO:0000313" key="9">
    <source>
        <dbReference type="EMBL" id="PRY83337.1"/>
    </source>
</evidence>
<evidence type="ECO:0000256" key="3">
    <source>
        <dbReference type="ARBA" id="ARBA00022603"/>
    </source>
</evidence>
<dbReference type="GO" id="GO:0003677">
    <property type="term" value="F:DNA binding"/>
    <property type="evidence" value="ECO:0007669"/>
    <property type="project" value="InterPro"/>
</dbReference>
<dbReference type="PROSITE" id="PS00092">
    <property type="entry name" value="N6_MTASE"/>
    <property type="match status" value="1"/>
</dbReference>
<dbReference type="PANTHER" id="PTHR42933:SF3">
    <property type="entry name" value="TYPE I RESTRICTION ENZYME MJAVIII METHYLASE SUBUNIT"/>
    <property type="match status" value="1"/>
</dbReference>
<sequence>MGEELQSLGFQKNGIYIAEYEYYPLQRTSLNQYKKAKVIPSKNYGKYGKRQPDGLVVERTNSKDLRVIGVIEYKQPKEFQSEAQKKDAVEQCNDLCQELNSVFGIISDGENYIWINPKMENSENNYIDRTTGKERSYSIIKNEDKKFLKEPFILQKKSEKDKEKLELETENTLFYIKRIISSISKTNSILKSIEEVNPIKLATSVWQDIYVNTGKSPTKCLYNVVELFIFKFLSDLEVLKSPYNFDFVLELSKSNNAKEALNYYANNCRKRIKNELFPAGKDGTTILNGTIFVDSKENAIESQASLFKNSLEKYSKFGSLNNIQKDFKTKLFETFLKQSSDKSRLGQFFTPRKVVRAIIEMADVEKLKPGTRVCDPFCGVGGFITEIFQDPNRKRDFLPNAKGEIKPKITYIGFDKGNDEDDERVIILAKANMLIYLSEIVERYPTFAPKFSEVINETFHFLSDSNLGTLKIENSEDEKYDLVITNPPYITSGTTSLKKEIENEGLSSKYTANGKGVDGLCLEWIIRNLKKEGKAFIVLPHGIFNSTQNKTLREFLLKHCFVHGIISLPIKTFFNTPQKTFILIIERKENIDLTQDFPVFTYLVSDIGETLNIYRFETEGKSDLEKAKELYNLYKGAPKSFPADLIGDKRCKIQPLSKFEPGSNWDIDKFWTKEEKIELGIEEEENIVTIDEFRDKIEDLMVKLGEYSEFITSLKDEI</sequence>
<proteinExistence type="inferred from homology"/>
<dbReference type="PANTHER" id="PTHR42933">
    <property type="entry name" value="SLR6095 PROTEIN"/>
    <property type="match status" value="1"/>
</dbReference>
<reference evidence="9 10" key="1">
    <citation type="submission" date="2018-03" db="EMBL/GenBank/DDBJ databases">
        <title>Genomic Encyclopedia of Archaeal and Bacterial Type Strains, Phase II (KMG-II): from individual species to whole genera.</title>
        <authorList>
            <person name="Goeker M."/>
        </authorList>
    </citation>
    <scope>NUCLEOTIDE SEQUENCE [LARGE SCALE GENOMIC DNA]</scope>
    <source>
        <strain evidence="9 10">DSM 27929</strain>
    </source>
</reference>
<dbReference type="AlphaFoldDB" id="A0A2T0W9G2"/>
<dbReference type="Proteomes" id="UP000238157">
    <property type="component" value="Unassembled WGS sequence"/>
</dbReference>
<dbReference type="Pfam" id="PF02384">
    <property type="entry name" value="N6_Mtase"/>
    <property type="match status" value="1"/>
</dbReference>
<dbReference type="SUPFAM" id="SSF53335">
    <property type="entry name" value="S-adenosyl-L-methionine-dependent methyltransferases"/>
    <property type="match status" value="1"/>
</dbReference>
<keyword evidence="10" id="KW-1185">Reference proteome</keyword>
<evidence type="ECO:0000256" key="6">
    <source>
        <dbReference type="ARBA" id="ARBA00022747"/>
    </source>
</evidence>
<feature type="domain" description="DNA methylase adenine-specific" evidence="8">
    <location>
        <begin position="325"/>
        <end position="590"/>
    </location>
</feature>
<comment type="similarity">
    <text evidence="1">Belongs to the N(4)/N(6)-methyltransferase family.</text>
</comment>
<dbReference type="PRINTS" id="PR00507">
    <property type="entry name" value="N12N6MTFRASE"/>
</dbReference>
<comment type="caution">
    <text evidence="9">The sequence shown here is derived from an EMBL/GenBank/DDBJ whole genome shotgun (WGS) entry which is preliminary data.</text>
</comment>
<accession>A0A2T0W9G2</accession>
<dbReference type="EMBL" id="PVTR01000031">
    <property type="protein sequence ID" value="PRY83337.1"/>
    <property type="molecule type" value="Genomic_DNA"/>
</dbReference>
<dbReference type="InterPro" id="IPR029063">
    <property type="entry name" value="SAM-dependent_MTases_sf"/>
</dbReference>
<dbReference type="GO" id="GO:0009307">
    <property type="term" value="P:DNA restriction-modification system"/>
    <property type="evidence" value="ECO:0007669"/>
    <property type="project" value="UniProtKB-KW"/>
</dbReference>
<comment type="catalytic activity">
    <reaction evidence="7">
        <text>a 2'-deoxyadenosine in DNA + S-adenosyl-L-methionine = an N(6)-methyl-2'-deoxyadenosine in DNA + S-adenosyl-L-homocysteine + H(+)</text>
        <dbReference type="Rhea" id="RHEA:15197"/>
        <dbReference type="Rhea" id="RHEA-COMP:12418"/>
        <dbReference type="Rhea" id="RHEA-COMP:12419"/>
        <dbReference type="ChEBI" id="CHEBI:15378"/>
        <dbReference type="ChEBI" id="CHEBI:57856"/>
        <dbReference type="ChEBI" id="CHEBI:59789"/>
        <dbReference type="ChEBI" id="CHEBI:90615"/>
        <dbReference type="ChEBI" id="CHEBI:90616"/>
        <dbReference type="EC" id="2.1.1.72"/>
    </reaction>
</comment>
<evidence type="ECO:0000259" key="8">
    <source>
        <dbReference type="Pfam" id="PF02384"/>
    </source>
</evidence>
<dbReference type="GO" id="GO:0009007">
    <property type="term" value="F:site-specific DNA-methyltransferase (adenine-specific) activity"/>
    <property type="evidence" value="ECO:0007669"/>
    <property type="project" value="UniProtKB-EC"/>
</dbReference>
<dbReference type="InterPro" id="IPR003356">
    <property type="entry name" value="DNA_methylase_A-5"/>
</dbReference>
<keyword evidence="3 9" id="KW-0489">Methyltransferase</keyword>
<evidence type="ECO:0000313" key="10">
    <source>
        <dbReference type="Proteomes" id="UP000238157"/>
    </source>
</evidence>
<dbReference type="Gene3D" id="3.40.50.150">
    <property type="entry name" value="Vaccinia Virus protein VP39"/>
    <property type="match status" value="1"/>
</dbReference>
<keyword evidence="4" id="KW-0808">Transferase</keyword>
<dbReference type="InterPro" id="IPR051537">
    <property type="entry name" value="DNA_Adenine_Mtase"/>
</dbReference>
<name>A0A2T0W9G2_9BACT</name>
<keyword evidence="5" id="KW-0949">S-adenosyl-L-methionine</keyword>
<evidence type="ECO:0000256" key="2">
    <source>
        <dbReference type="ARBA" id="ARBA00011900"/>
    </source>
</evidence>
<evidence type="ECO:0000256" key="7">
    <source>
        <dbReference type="ARBA" id="ARBA00047942"/>
    </source>
</evidence>
<keyword evidence="6" id="KW-0680">Restriction system</keyword>
<dbReference type="InterPro" id="IPR002052">
    <property type="entry name" value="DNA_methylase_N6_adenine_CS"/>
</dbReference>
<dbReference type="RefSeq" id="WP_106135685.1">
    <property type="nucleotide sequence ID" value="NZ_PVTR01000031.1"/>
</dbReference>
<dbReference type="EC" id="2.1.1.72" evidence="2"/>
<gene>
    <name evidence="9" type="ORF">CLW00_1312</name>
</gene>
<dbReference type="GO" id="GO:0008170">
    <property type="term" value="F:N-methyltransferase activity"/>
    <property type="evidence" value="ECO:0007669"/>
    <property type="project" value="InterPro"/>
</dbReference>